<protein>
    <submittedName>
        <fullName evidence="2">Uncharacterized protein</fullName>
    </submittedName>
</protein>
<reference evidence="3" key="1">
    <citation type="submission" date="2016-06" db="EMBL/GenBank/DDBJ databases">
        <title>Parallel loss of symbiosis genes in relatives of nitrogen-fixing non-legume Parasponia.</title>
        <authorList>
            <person name="Van Velzen R."/>
            <person name="Holmer R."/>
            <person name="Bu F."/>
            <person name="Rutten L."/>
            <person name="Van Zeijl A."/>
            <person name="Liu W."/>
            <person name="Santuari L."/>
            <person name="Cao Q."/>
            <person name="Sharma T."/>
            <person name="Shen D."/>
            <person name="Roswanjaya Y."/>
            <person name="Wardhani T."/>
            <person name="Kalhor M.S."/>
            <person name="Jansen J."/>
            <person name="Van den Hoogen J."/>
            <person name="Gungor B."/>
            <person name="Hartog M."/>
            <person name="Hontelez J."/>
            <person name="Verver J."/>
            <person name="Yang W.-C."/>
            <person name="Schijlen E."/>
            <person name="Repin R."/>
            <person name="Schilthuizen M."/>
            <person name="Schranz E."/>
            <person name="Heidstra R."/>
            <person name="Miyata K."/>
            <person name="Fedorova E."/>
            <person name="Kohlen W."/>
            <person name="Bisseling T."/>
            <person name="Smit S."/>
            <person name="Geurts R."/>
        </authorList>
    </citation>
    <scope>NUCLEOTIDE SEQUENCE [LARGE SCALE GENOMIC DNA]</scope>
    <source>
        <strain evidence="3">cv. RG33-2</strain>
    </source>
</reference>
<keyword evidence="3" id="KW-1185">Reference proteome</keyword>
<proteinExistence type="predicted"/>
<accession>A0A2P5EFK3</accession>
<evidence type="ECO:0000256" key="1">
    <source>
        <dbReference type="SAM" id="MobiDB-lite"/>
    </source>
</evidence>
<evidence type="ECO:0000313" key="3">
    <source>
        <dbReference type="Proteomes" id="UP000237000"/>
    </source>
</evidence>
<feature type="compositionally biased region" description="Basic and acidic residues" evidence="1">
    <location>
        <begin position="23"/>
        <end position="99"/>
    </location>
</feature>
<feature type="region of interest" description="Disordered" evidence="1">
    <location>
        <begin position="1"/>
        <end position="99"/>
    </location>
</feature>
<evidence type="ECO:0000313" key="2">
    <source>
        <dbReference type="EMBL" id="PON84302.1"/>
    </source>
</evidence>
<dbReference type="AlphaFoldDB" id="A0A2P5EFK3"/>
<organism evidence="2 3">
    <name type="scientific">Trema orientale</name>
    <name type="common">Charcoal tree</name>
    <name type="synonym">Celtis orientalis</name>
    <dbReference type="NCBI Taxonomy" id="63057"/>
    <lineage>
        <taxon>Eukaryota</taxon>
        <taxon>Viridiplantae</taxon>
        <taxon>Streptophyta</taxon>
        <taxon>Embryophyta</taxon>
        <taxon>Tracheophyta</taxon>
        <taxon>Spermatophyta</taxon>
        <taxon>Magnoliopsida</taxon>
        <taxon>eudicotyledons</taxon>
        <taxon>Gunneridae</taxon>
        <taxon>Pentapetalae</taxon>
        <taxon>rosids</taxon>
        <taxon>fabids</taxon>
        <taxon>Rosales</taxon>
        <taxon>Cannabaceae</taxon>
        <taxon>Trema</taxon>
    </lineage>
</organism>
<sequence>MGDSLPNCVRLLRGKGVSNGQKGQERGREHLSERDKRFERARERECVTEREREFEQEGDRGKERERESLSKREMVGTREGEVHRVQRVGESEPKRKVKE</sequence>
<dbReference type="InParanoid" id="A0A2P5EFK3"/>
<dbReference type="EMBL" id="JXTC01000164">
    <property type="protein sequence ID" value="PON84302.1"/>
    <property type="molecule type" value="Genomic_DNA"/>
</dbReference>
<dbReference type="Proteomes" id="UP000237000">
    <property type="component" value="Unassembled WGS sequence"/>
</dbReference>
<comment type="caution">
    <text evidence="2">The sequence shown here is derived from an EMBL/GenBank/DDBJ whole genome shotgun (WGS) entry which is preliminary data.</text>
</comment>
<gene>
    <name evidence="2" type="ORF">TorRG33x02_198670</name>
</gene>
<name>A0A2P5EFK3_TREOI</name>